<keyword evidence="2" id="KW-0472">Membrane</keyword>
<keyword evidence="4" id="KW-1185">Reference proteome</keyword>
<dbReference type="EMBL" id="SMKO01000061">
    <property type="protein sequence ID" value="TDD02742.1"/>
    <property type="molecule type" value="Genomic_DNA"/>
</dbReference>
<dbReference type="Gene3D" id="3.30.420.40">
    <property type="match status" value="2"/>
</dbReference>
<gene>
    <name evidence="3" type="ORF">E1292_22620</name>
</gene>
<dbReference type="RefSeq" id="WP_132597220.1">
    <property type="nucleotide sequence ID" value="NZ_SMKO01000061.1"/>
</dbReference>
<organism evidence="3 4">
    <name type="scientific">Nonomuraea deserti</name>
    <dbReference type="NCBI Taxonomy" id="1848322"/>
    <lineage>
        <taxon>Bacteria</taxon>
        <taxon>Bacillati</taxon>
        <taxon>Actinomycetota</taxon>
        <taxon>Actinomycetes</taxon>
        <taxon>Streptosporangiales</taxon>
        <taxon>Streptosporangiaceae</taxon>
        <taxon>Nonomuraea</taxon>
    </lineage>
</organism>
<dbReference type="InterPro" id="IPR049874">
    <property type="entry name" value="ROK_cs"/>
</dbReference>
<dbReference type="SUPFAM" id="SSF53067">
    <property type="entry name" value="Actin-like ATPase domain"/>
    <property type="match status" value="1"/>
</dbReference>
<comment type="similarity">
    <text evidence="1">Belongs to the ROK (NagC/XylR) family.</text>
</comment>
<dbReference type="PANTHER" id="PTHR18964">
    <property type="entry name" value="ROK (REPRESSOR, ORF, KINASE) FAMILY"/>
    <property type="match status" value="1"/>
</dbReference>
<sequence length="287" mass="28053">MVTRLGVDVGGTTVKWALLGADHEVVGSGSAPTPPGPGAVVALAGGLVREGVTSIGIGLPGHVDRTAGIAEFVPNPPGDWTGFPVGPELRAGTGLPVAVVNDARAFALAELRAGAARGMSDVLFAVLGTGVGGAVALGGEILAGPRDNLGEVGHITVDSYGPRCCCGNRGCAETYAAGPAIVRGLDGFATPAAVAAAARAGDRVAAAAMSRAGWALGVALGDAAALLGMGTIVVGGGVAGALDLMLTAMRDEFERRRPLIGDVTVLPAALGPWAGAIGAALYGGEPQ</sequence>
<dbReference type="Proteomes" id="UP000295258">
    <property type="component" value="Unassembled WGS sequence"/>
</dbReference>
<dbReference type="PANTHER" id="PTHR18964:SF149">
    <property type="entry name" value="BIFUNCTIONAL UDP-N-ACETYLGLUCOSAMINE 2-EPIMERASE_N-ACETYLMANNOSAMINE KINASE"/>
    <property type="match status" value="1"/>
</dbReference>
<dbReference type="InterPro" id="IPR043129">
    <property type="entry name" value="ATPase_NBD"/>
</dbReference>
<proteinExistence type="inferred from homology"/>
<dbReference type="InterPro" id="IPR000600">
    <property type="entry name" value="ROK"/>
</dbReference>
<evidence type="ECO:0000313" key="4">
    <source>
        <dbReference type="Proteomes" id="UP000295258"/>
    </source>
</evidence>
<dbReference type="PROSITE" id="PS01125">
    <property type="entry name" value="ROK"/>
    <property type="match status" value="1"/>
</dbReference>
<dbReference type="AlphaFoldDB" id="A0A4R4VC16"/>
<feature type="transmembrane region" description="Helical" evidence="2">
    <location>
        <begin position="122"/>
        <end position="143"/>
    </location>
</feature>
<feature type="transmembrane region" description="Helical" evidence="2">
    <location>
        <begin position="223"/>
        <end position="247"/>
    </location>
</feature>
<dbReference type="Pfam" id="PF00480">
    <property type="entry name" value="ROK"/>
    <property type="match status" value="1"/>
</dbReference>
<evidence type="ECO:0000256" key="1">
    <source>
        <dbReference type="ARBA" id="ARBA00006479"/>
    </source>
</evidence>
<evidence type="ECO:0000256" key="2">
    <source>
        <dbReference type="SAM" id="Phobius"/>
    </source>
</evidence>
<reference evidence="3 4" key="1">
    <citation type="submission" date="2019-03" db="EMBL/GenBank/DDBJ databases">
        <title>Draft genome sequences of novel Actinobacteria.</title>
        <authorList>
            <person name="Sahin N."/>
            <person name="Ay H."/>
            <person name="Saygin H."/>
        </authorList>
    </citation>
    <scope>NUCLEOTIDE SEQUENCE [LARGE SCALE GENOMIC DNA]</scope>
    <source>
        <strain evidence="3 4">KC310</strain>
    </source>
</reference>
<comment type="caution">
    <text evidence="3">The sequence shown here is derived from an EMBL/GenBank/DDBJ whole genome shotgun (WGS) entry which is preliminary data.</text>
</comment>
<protein>
    <submittedName>
        <fullName evidence="3">ROK family protein</fullName>
    </submittedName>
</protein>
<accession>A0A4R4VC16</accession>
<keyword evidence="2" id="KW-1133">Transmembrane helix</keyword>
<keyword evidence="2" id="KW-0812">Transmembrane</keyword>
<evidence type="ECO:0000313" key="3">
    <source>
        <dbReference type="EMBL" id="TDD02742.1"/>
    </source>
</evidence>
<name>A0A4R4VC16_9ACTN</name>
<feature type="transmembrane region" description="Helical" evidence="2">
    <location>
        <begin position="259"/>
        <end position="282"/>
    </location>
</feature>